<sequence>MGNLSSAKSPQTTRHTDTERAVTVSPVLPGTDIGRIYWFLIHTAFSLSDTVNTIENTVTVYSYQSYSLPSRPSNTHKDSPRYSVTLNNEHSPFLNTNTKQATYEKMGKLFFSKIPPDNATNRHRASGHGVSCPQRDDIGRIYWFW</sequence>
<evidence type="ECO:0000313" key="2">
    <source>
        <dbReference type="EMBL" id="GIY76370.1"/>
    </source>
</evidence>
<evidence type="ECO:0000256" key="1">
    <source>
        <dbReference type="SAM" id="MobiDB-lite"/>
    </source>
</evidence>
<evidence type="ECO:0000313" key="3">
    <source>
        <dbReference type="Proteomes" id="UP001054837"/>
    </source>
</evidence>
<comment type="caution">
    <text evidence="2">The sequence shown here is derived from an EMBL/GenBank/DDBJ whole genome shotgun (WGS) entry which is preliminary data.</text>
</comment>
<feature type="compositionally biased region" description="Polar residues" evidence="1">
    <location>
        <begin position="1"/>
        <end position="13"/>
    </location>
</feature>
<dbReference type="EMBL" id="BPLQ01014003">
    <property type="protein sequence ID" value="GIY76370.1"/>
    <property type="molecule type" value="Genomic_DNA"/>
</dbReference>
<feature type="region of interest" description="Disordered" evidence="1">
    <location>
        <begin position="1"/>
        <end position="21"/>
    </location>
</feature>
<keyword evidence="3" id="KW-1185">Reference proteome</keyword>
<gene>
    <name evidence="2" type="ORF">CDAR_286311</name>
</gene>
<reference evidence="2 3" key="1">
    <citation type="submission" date="2021-06" db="EMBL/GenBank/DDBJ databases">
        <title>Caerostris darwini draft genome.</title>
        <authorList>
            <person name="Kono N."/>
            <person name="Arakawa K."/>
        </authorList>
    </citation>
    <scope>NUCLEOTIDE SEQUENCE [LARGE SCALE GENOMIC DNA]</scope>
</reference>
<organism evidence="2 3">
    <name type="scientific">Caerostris darwini</name>
    <dbReference type="NCBI Taxonomy" id="1538125"/>
    <lineage>
        <taxon>Eukaryota</taxon>
        <taxon>Metazoa</taxon>
        <taxon>Ecdysozoa</taxon>
        <taxon>Arthropoda</taxon>
        <taxon>Chelicerata</taxon>
        <taxon>Arachnida</taxon>
        <taxon>Araneae</taxon>
        <taxon>Araneomorphae</taxon>
        <taxon>Entelegynae</taxon>
        <taxon>Araneoidea</taxon>
        <taxon>Araneidae</taxon>
        <taxon>Caerostris</taxon>
    </lineage>
</organism>
<protein>
    <submittedName>
        <fullName evidence="2">Uncharacterized protein</fullName>
    </submittedName>
</protein>
<proteinExistence type="predicted"/>
<name>A0AAV4W2S7_9ARAC</name>
<accession>A0AAV4W2S7</accession>
<dbReference type="Proteomes" id="UP001054837">
    <property type="component" value="Unassembled WGS sequence"/>
</dbReference>
<dbReference type="AlphaFoldDB" id="A0AAV4W2S7"/>